<dbReference type="SUPFAM" id="SSF55920">
    <property type="entry name" value="Creatinase/aminopeptidase"/>
    <property type="match status" value="1"/>
</dbReference>
<evidence type="ECO:0000313" key="6">
    <source>
        <dbReference type="Proteomes" id="UP000033580"/>
    </source>
</evidence>
<dbReference type="Pfam" id="PF16188">
    <property type="entry name" value="Peptidase_M24_C"/>
    <property type="match status" value="1"/>
</dbReference>
<comment type="similarity">
    <text evidence="1">Belongs to the peptidase M24B family.</text>
</comment>
<dbReference type="PATRIC" id="fig|1441384.3.peg.1572"/>
<dbReference type="Pfam" id="PF01321">
    <property type="entry name" value="Creatinase_N"/>
    <property type="match status" value="1"/>
</dbReference>
<dbReference type="InterPro" id="IPR036005">
    <property type="entry name" value="Creatinase/aminopeptidase-like"/>
</dbReference>
<reference evidence="5 6" key="1">
    <citation type="submission" date="2015-01" db="EMBL/GenBank/DDBJ databases">
        <title>Genome Sequencing of Rickettsiales.</title>
        <authorList>
            <person name="Daugherty S.C."/>
            <person name="Su Q."/>
            <person name="Abolude K."/>
            <person name="Beier-Sexton M."/>
            <person name="Carlyon J.A."/>
            <person name="Carter R."/>
            <person name="Day N.P."/>
            <person name="Dumler S.J."/>
            <person name="Dyachenko V."/>
            <person name="Godinez A."/>
            <person name="Kurtti T.J."/>
            <person name="Lichay M."/>
            <person name="Mullins K.E."/>
            <person name="Ott S."/>
            <person name="Pappas-Brown V."/>
            <person name="Paris D.H."/>
            <person name="Patel P."/>
            <person name="Richards A.L."/>
            <person name="Sadzewicz L."/>
            <person name="Sears K."/>
            <person name="Seidman D."/>
            <person name="Sengamalay N."/>
            <person name="Stenos J."/>
            <person name="Tallon L.J."/>
            <person name="Vincent G."/>
            <person name="Fraser C.M."/>
            <person name="Munderloh U."/>
            <person name="Dunning-Hotopp J.C."/>
        </authorList>
    </citation>
    <scope>NUCLEOTIDE SEQUENCE [LARGE SCALE GENOMIC DNA]</scope>
    <source>
        <strain evidence="5 6">UT144</strain>
    </source>
</reference>
<evidence type="ECO:0000256" key="1">
    <source>
        <dbReference type="ARBA" id="ARBA00008766"/>
    </source>
</evidence>
<organism evidence="5 6">
    <name type="scientific">Orientia tsutsugamushi str. UT144</name>
    <dbReference type="NCBI Taxonomy" id="1441384"/>
    <lineage>
        <taxon>Bacteria</taxon>
        <taxon>Pseudomonadati</taxon>
        <taxon>Pseudomonadota</taxon>
        <taxon>Alphaproteobacteria</taxon>
        <taxon>Rickettsiales</taxon>
        <taxon>Rickettsiaceae</taxon>
        <taxon>Rickettsieae</taxon>
        <taxon>Orientia</taxon>
    </lineage>
</organism>
<dbReference type="SUPFAM" id="SSF53092">
    <property type="entry name" value="Creatinase/prolidase N-terminal domain"/>
    <property type="match status" value="1"/>
</dbReference>
<dbReference type="GO" id="GO:0070006">
    <property type="term" value="F:metalloaminopeptidase activity"/>
    <property type="evidence" value="ECO:0007669"/>
    <property type="project" value="InterPro"/>
</dbReference>
<dbReference type="EMBL" id="LAOR01000037">
    <property type="protein sequence ID" value="KJW07274.1"/>
    <property type="molecule type" value="Genomic_DNA"/>
</dbReference>
<feature type="domain" description="Peptidase M24" evidence="2">
    <location>
        <begin position="307"/>
        <end position="523"/>
    </location>
</feature>
<dbReference type="PANTHER" id="PTHR43763">
    <property type="entry name" value="XAA-PRO AMINOPEPTIDASE 1"/>
    <property type="match status" value="1"/>
</dbReference>
<dbReference type="CDD" id="cd01085">
    <property type="entry name" value="APP"/>
    <property type="match status" value="1"/>
</dbReference>
<sequence length="590" mass="67402">MKHNEQRLKQLRQKFLEFGISGYIIPSSNEYQSECAPTYARRLEYITGFSGSYGIAIITLNKAILFTDGRYLIQASNQVDLEQFQIINIKDILTTDWPSVISSNTDMIIGYDPYLFNLRSINYFQQLKLKTISPNLIDLIWNNKPSKPSTNAWIYSIDYAGQIIQDKISKLFIELKNKNVDGYFITDSTSICWLLNLRAYDTEFTPLMLSYAYLDCKNQSVYLFTNLERLSQSVKQHLNQGYQTIKLYSETDINIILKQITNKILVSESCPIGFLSSIKNKQIVKQQHDLCSTMKACKNQVEIAAAKQCHINDAVAVCEFFAWLDDIVTQHKLESINITEYSLSQMLTSFRKKQPNYICNSFDSICGFNENSAIIHYQPTDQFAKLIKGNGILLVDSGGQYLGGTTDITRTIVIGQATQLQKERYTLILKGHISLLNSVFPCGTVGSNLDVIARRNLWQHGLDYPHGTGHGVSNCLSVHEGPQSIGQYNNDIALVDGMILSNEPGYYEEGKYGIRIENLMFVKHSKYEGFLEFETLTLIPYCSDLILTSLLTNEEKEYIHHYYQRINNQVKPLLSDKAKFWIEKHVSINI</sequence>
<dbReference type="FunFam" id="3.90.230.10:FF:000009">
    <property type="entry name" value="xaa-Pro aminopeptidase 2"/>
    <property type="match status" value="1"/>
</dbReference>
<protein>
    <submittedName>
        <fullName evidence="5">Metallopeptidase M24 family protein</fullName>
    </submittedName>
</protein>
<dbReference type="Proteomes" id="UP000033580">
    <property type="component" value="Unassembled WGS sequence"/>
</dbReference>
<dbReference type="InterPro" id="IPR000587">
    <property type="entry name" value="Creatinase_N"/>
</dbReference>
<dbReference type="InterPro" id="IPR050422">
    <property type="entry name" value="X-Pro_aminopeptidase_P"/>
</dbReference>
<dbReference type="AlphaFoldDB" id="A0A0F3RQ81"/>
<evidence type="ECO:0000313" key="5">
    <source>
        <dbReference type="EMBL" id="KJW07274.1"/>
    </source>
</evidence>
<dbReference type="Gene3D" id="3.40.350.10">
    <property type="entry name" value="Creatinase/prolidase N-terminal domain"/>
    <property type="match status" value="2"/>
</dbReference>
<dbReference type="Pfam" id="PF16189">
    <property type="entry name" value="Creatinase_N_2"/>
    <property type="match status" value="1"/>
</dbReference>
<dbReference type="InterPro" id="IPR029149">
    <property type="entry name" value="Creatin/AminoP/Spt16_N"/>
</dbReference>
<dbReference type="InterPro" id="IPR000994">
    <property type="entry name" value="Pept_M24"/>
</dbReference>
<dbReference type="InterPro" id="IPR032416">
    <property type="entry name" value="Peptidase_M24_C"/>
</dbReference>
<evidence type="ECO:0000259" key="3">
    <source>
        <dbReference type="Pfam" id="PF01321"/>
    </source>
</evidence>
<dbReference type="Gene3D" id="3.90.230.10">
    <property type="entry name" value="Creatinase/methionine aminopeptidase superfamily"/>
    <property type="match status" value="1"/>
</dbReference>
<evidence type="ECO:0000259" key="4">
    <source>
        <dbReference type="Pfam" id="PF16188"/>
    </source>
</evidence>
<feature type="domain" description="Peptidase M24 C-terminal" evidence="4">
    <location>
        <begin position="529"/>
        <end position="585"/>
    </location>
</feature>
<dbReference type="InterPro" id="IPR033740">
    <property type="entry name" value="Pept_M24B"/>
</dbReference>
<feature type="domain" description="Creatinase N-terminal" evidence="3">
    <location>
        <begin position="7"/>
        <end position="126"/>
    </location>
</feature>
<dbReference type="Pfam" id="PF00557">
    <property type="entry name" value="Peptidase_M24"/>
    <property type="match status" value="1"/>
</dbReference>
<evidence type="ECO:0000259" key="2">
    <source>
        <dbReference type="Pfam" id="PF00557"/>
    </source>
</evidence>
<dbReference type="PANTHER" id="PTHR43763:SF20">
    <property type="entry name" value="XAA-PRO AMINOPEPTIDASE APEPP"/>
    <property type="match status" value="1"/>
</dbReference>
<accession>A0A0F3RQ81</accession>
<proteinExistence type="inferred from homology"/>
<gene>
    <name evidence="5" type="ORF">OTUT144_0683</name>
</gene>
<comment type="caution">
    <text evidence="5">The sequence shown here is derived from an EMBL/GenBank/DDBJ whole genome shotgun (WGS) entry which is preliminary data.</text>
</comment>
<name>A0A0F3RQ81_ORITS</name>